<evidence type="ECO:0000259" key="6">
    <source>
        <dbReference type="PROSITE" id="PS51012"/>
    </source>
</evidence>
<keyword evidence="3 5" id="KW-1133">Transmembrane helix</keyword>
<reference evidence="7" key="1">
    <citation type="submission" date="2016-02" db="EMBL/GenBank/DDBJ databases">
        <title>Genome sequence of Bacillus trypoxylicola KCTC 13244(T).</title>
        <authorList>
            <person name="Jeong H."/>
            <person name="Park S.-H."/>
            <person name="Choi S.-K."/>
        </authorList>
    </citation>
    <scope>NUCLEOTIDE SEQUENCE [LARGE SCALE GENOMIC DNA]</scope>
    <source>
        <strain evidence="7">KCTC 13244</strain>
    </source>
</reference>
<feature type="transmembrane region" description="Helical" evidence="5">
    <location>
        <begin position="231"/>
        <end position="254"/>
    </location>
</feature>
<feature type="transmembrane region" description="Helical" evidence="5">
    <location>
        <begin position="198"/>
        <end position="225"/>
    </location>
</feature>
<dbReference type="OrthoDB" id="266913at2"/>
<dbReference type="PANTHER" id="PTHR43027">
    <property type="entry name" value="DOXORUBICIN RESISTANCE ABC TRANSPORTER PERMEASE PROTEIN DRRC-RELATED"/>
    <property type="match status" value="1"/>
</dbReference>
<dbReference type="GO" id="GO:0140359">
    <property type="term" value="F:ABC-type transporter activity"/>
    <property type="evidence" value="ECO:0007669"/>
    <property type="project" value="InterPro"/>
</dbReference>
<dbReference type="PANTHER" id="PTHR43027:SF1">
    <property type="entry name" value="DOXORUBICIN RESISTANCE ABC TRANSPORTER PERMEASE PROTEIN DRRC-RELATED"/>
    <property type="match status" value="1"/>
</dbReference>
<evidence type="ECO:0000256" key="2">
    <source>
        <dbReference type="ARBA" id="ARBA00022692"/>
    </source>
</evidence>
<sequence length="353" mass="40209">MRSILWGEWRQLLKKPFSVIGMIVLTIVFAIIIGFSGQSTHQTIPVYSESLSESELIEELKSLNESKMFHYSHLDRSAIEAGLTNQSYEMAIELGEKRYKLFVSRESKFQGLLERELTSYFVNKQPNEQSSNNLFEVSFSSYSNEEVRNYDHSLHSLFGFSLFFVFYTVMFSVQSILEQRESGVWDRIILSPTTKSSLFLGHLLFSFILGYGQLMIIYCIFYYGFQLEFYGGFYHLLIAVIPYLLATVSLGVLLSGLVSNSKQLNGVIPIVSVSMAMLGGAYWPLDIVTSDILLFISNFIPMTYGVEILKGATIYDWSFHEFLLPISILFGMSALFMGVGLNLMERRAKITRG</sequence>
<evidence type="ECO:0000256" key="1">
    <source>
        <dbReference type="ARBA" id="ARBA00004141"/>
    </source>
</evidence>
<evidence type="ECO:0000256" key="4">
    <source>
        <dbReference type="ARBA" id="ARBA00023136"/>
    </source>
</evidence>
<dbReference type="PROSITE" id="PS51012">
    <property type="entry name" value="ABC_TM2"/>
    <property type="match status" value="1"/>
</dbReference>
<dbReference type="RefSeq" id="WP_061949997.1">
    <property type="nucleotide sequence ID" value="NZ_LTAO01000037.1"/>
</dbReference>
<comment type="subcellular location">
    <subcellularLocation>
        <location evidence="1">Membrane</location>
        <topology evidence="1">Multi-pass membrane protein</topology>
    </subcellularLocation>
</comment>
<gene>
    <name evidence="7" type="ORF">AZF04_12015</name>
</gene>
<organism evidence="7 8">
    <name type="scientific">Alkalihalobacillus trypoxylicola</name>
    <dbReference type="NCBI Taxonomy" id="519424"/>
    <lineage>
        <taxon>Bacteria</taxon>
        <taxon>Bacillati</taxon>
        <taxon>Bacillota</taxon>
        <taxon>Bacilli</taxon>
        <taxon>Bacillales</taxon>
        <taxon>Bacillaceae</taxon>
        <taxon>Alkalihalobacillus</taxon>
    </lineage>
</organism>
<feature type="transmembrane region" description="Helical" evidence="5">
    <location>
        <begin position="12"/>
        <end position="35"/>
    </location>
</feature>
<keyword evidence="4 5" id="KW-0472">Membrane</keyword>
<comment type="caution">
    <text evidence="7">The sequence shown here is derived from an EMBL/GenBank/DDBJ whole genome shotgun (WGS) entry which is preliminary data.</text>
</comment>
<feature type="transmembrane region" description="Helical" evidence="5">
    <location>
        <begin position="266"/>
        <end position="285"/>
    </location>
</feature>
<dbReference type="Pfam" id="PF12698">
    <property type="entry name" value="ABC2_membrane_3"/>
    <property type="match status" value="1"/>
</dbReference>
<evidence type="ECO:0000313" key="8">
    <source>
        <dbReference type="Proteomes" id="UP000075806"/>
    </source>
</evidence>
<keyword evidence="2 5" id="KW-0812">Transmembrane</keyword>
<protein>
    <recommendedName>
        <fullName evidence="6">ABC transmembrane type-2 domain-containing protein</fullName>
    </recommendedName>
</protein>
<dbReference type="EMBL" id="LTAO01000037">
    <property type="protein sequence ID" value="KYG27052.1"/>
    <property type="molecule type" value="Genomic_DNA"/>
</dbReference>
<dbReference type="AlphaFoldDB" id="A0A161PXT2"/>
<accession>A0A161PXT2</accession>
<proteinExistence type="predicted"/>
<evidence type="ECO:0000256" key="5">
    <source>
        <dbReference type="SAM" id="Phobius"/>
    </source>
</evidence>
<keyword evidence="8" id="KW-1185">Reference proteome</keyword>
<dbReference type="InterPro" id="IPR047817">
    <property type="entry name" value="ABC2_TM_bact-type"/>
</dbReference>
<evidence type="ECO:0000256" key="3">
    <source>
        <dbReference type="ARBA" id="ARBA00022989"/>
    </source>
</evidence>
<feature type="domain" description="ABC transmembrane type-2" evidence="6">
    <location>
        <begin position="119"/>
        <end position="347"/>
    </location>
</feature>
<feature type="transmembrane region" description="Helical" evidence="5">
    <location>
        <begin position="157"/>
        <end position="177"/>
    </location>
</feature>
<dbReference type="Proteomes" id="UP000075806">
    <property type="component" value="Unassembled WGS sequence"/>
</dbReference>
<dbReference type="STRING" id="519424.AZF04_12015"/>
<dbReference type="GO" id="GO:0016020">
    <property type="term" value="C:membrane"/>
    <property type="evidence" value="ECO:0007669"/>
    <property type="project" value="UniProtKB-SubCell"/>
</dbReference>
<evidence type="ECO:0000313" key="7">
    <source>
        <dbReference type="EMBL" id="KYG27052.1"/>
    </source>
</evidence>
<name>A0A161PXT2_9BACI</name>
<feature type="transmembrane region" description="Helical" evidence="5">
    <location>
        <begin position="322"/>
        <end position="344"/>
    </location>
</feature>
<dbReference type="InterPro" id="IPR052902">
    <property type="entry name" value="ABC-2_transporter"/>
</dbReference>
<dbReference type="InterPro" id="IPR013525">
    <property type="entry name" value="ABC2_TM"/>
</dbReference>